<dbReference type="AlphaFoldDB" id="A0A3B1A0H1"/>
<dbReference type="SUPFAM" id="SSF53254">
    <property type="entry name" value="Phosphoglycerate mutase-like"/>
    <property type="match status" value="1"/>
</dbReference>
<organism evidence="1">
    <name type="scientific">hydrothermal vent metagenome</name>
    <dbReference type="NCBI Taxonomy" id="652676"/>
    <lineage>
        <taxon>unclassified sequences</taxon>
        <taxon>metagenomes</taxon>
        <taxon>ecological metagenomes</taxon>
    </lineage>
</organism>
<reference evidence="1" key="1">
    <citation type="submission" date="2018-06" db="EMBL/GenBank/DDBJ databases">
        <authorList>
            <person name="Zhirakovskaya E."/>
        </authorList>
    </citation>
    <scope>NUCLEOTIDE SEQUENCE</scope>
</reference>
<gene>
    <name evidence="1" type="ORF">MNBD_GAMMA16-842</name>
</gene>
<dbReference type="InterPro" id="IPR013078">
    <property type="entry name" value="His_Pase_superF_clade-1"/>
</dbReference>
<sequence>MSKHLYLLRHGNSPFGEFSDKERVLSEQGCRDVLTISAQLKKKGIRPDLICCSTAQRTRQTAQHLTESWAVRSDLIQYDERLYNASLESLIYFVREFNDNINSVLIIGHNPGLSELVQFGDGESYCQEHGFTGLTTSSFAHLELIVPWSKFNMGQSRVLELLNRE</sequence>
<evidence type="ECO:0000313" key="1">
    <source>
        <dbReference type="EMBL" id="VAW87234.1"/>
    </source>
</evidence>
<dbReference type="Pfam" id="PF00300">
    <property type="entry name" value="His_Phos_1"/>
    <property type="match status" value="1"/>
</dbReference>
<dbReference type="EMBL" id="UOFO01000114">
    <property type="protein sequence ID" value="VAW87234.1"/>
    <property type="molecule type" value="Genomic_DNA"/>
</dbReference>
<dbReference type="PANTHER" id="PTHR47623:SF1">
    <property type="entry name" value="OS09G0287300 PROTEIN"/>
    <property type="match status" value="1"/>
</dbReference>
<accession>A0A3B1A0H1</accession>
<evidence type="ECO:0008006" key="2">
    <source>
        <dbReference type="Google" id="ProtNLM"/>
    </source>
</evidence>
<dbReference type="Gene3D" id="3.40.50.1240">
    <property type="entry name" value="Phosphoglycerate mutase-like"/>
    <property type="match status" value="1"/>
</dbReference>
<protein>
    <recommendedName>
        <fullName evidence="2">Phosphohistidine phosphatase SixA</fullName>
    </recommendedName>
</protein>
<dbReference type="CDD" id="cd07067">
    <property type="entry name" value="HP_PGM_like"/>
    <property type="match status" value="1"/>
</dbReference>
<proteinExistence type="predicted"/>
<name>A0A3B1A0H1_9ZZZZ</name>
<dbReference type="InterPro" id="IPR029033">
    <property type="entry name" value="His_PPase_superfam"/>
</dbReference>
<dbReference type="PANTHER" id="PTHR47623">
    <property type="entry name" value="OS09G0287300 PROTEIN"/>
    <property type="match status" value="1"/>
</dbReference>